<feature type="region of interest" description="Disordered" evidence="1">
    <location>
        <begin position="190"/>
        <end position="216"/>
    </location>
</feature>
<keyword evidence="4" id="KW-1185">Reference proteome</keyword>
<evidence type="ECO:0000256" key="1">
    <source>
        <dbReference type="SAM" id="MobiDB-lite"/>
    </source>
</evidence>
<evidence type="ECO:0000313" key="4">
    <source>
        <dbReference type="Proteomes" id="UP001343492"/>
    </source>
</evidence>
<feature type="chain" id="PRO_5046709068" evidence="2">
    <location>
        <begin position="22"/>
        <end position="244"/>
    </location>
</feature>
<evidence type="ECO:0000256" key="2">
    <source>
        <dbReference type="SAM" id="SignalP"/>
    </source>
</evidence>
<feature type="compositionally biased region" description="Low complexity" evidence="1">
    <location>
        <begin position="101"/>
        <end position="117"/>
    </location>
</feature>
<protein>
    <submittedName>
        <fullName evidence="3">Uncharacterized protein</fullName>
    </submittedName>
</protein>
<dbReference type="EMBL" id="JAZDQV010000001">
    <property type="protein sequence ID" value="MEE1876125.1"/>
    <property type="molecule type" value="Genomic_DNA"/>
</dbReference>
<accession>A0ABU7GAL2</accession>
<organism evidence="3 4">
    <name type="scientific">Altererythrobacter litoralis</name>
    <dbReference type="NCBI Taxonomy" id="3113904"/>
    <lineage>
        <taxon>Bacteria</taxon>
        <taxon>Pseudomonadati</taxon>
        <taxon>Pseudomonadota</taxon>
        <taxon>Alphaproteobacteria</taxon>
        <taxon>Sphingomonadales</taxon>
        <taxon>Erythrobacteraceae</taxon>
        <taxon>Altererythrobacter</taxon>
    </lineage>
</organism>
<feature type="signal peptide" evidence="2">
    <location>
        <begin position="1"/>
        <end position="21"/>
    </location>
</feature>
<dbReference type="Gene3D" id="2.30.110.20">
    <property type="entry name" value="Hcp1-like"/>
    <property type="match status" value="1"/>
</dbReference>
<comment type="caution">
    <text evidence="3">The sequence shown here is derived from an EMBL/GenBank/DDBJ whole genome shotgun (WGS) entry which is preliminary data.</text>
</comment>
<dbReference type="RefSeq" id="WP_354143240.1">
    <property type="nucleotide sequence ID" value="NZ_JAZDQV010000001.1"/>
</dbReference>
<dbReference type="SUPFAM" id="SSF141452">
    <property type="entry name" value="Hcp1-like"/>
    <property type="match status" value="1"/>
</dbReference>
<evidence type="ECO:0000313" key="3">
    <source>
        <dbReference type="EMBL" id="MEE1876125.1"/>
    </source>
</evidence>
<name>A0ABU7GAL2_9SPHN</name>
<dbReference type="Proteomes" id="UP001343492">
    <property type="component" value="Unassembled WGS sequence"/>
</dbReference>
<gene>
    <name evidence="3" type="ORF">VRS74_00315</name>
</gene>
<dbReference type="InterPro" id="IPR036624">
    <property type="entry name" value="Hcp1-lik_sf"/>
</dbReference>
<reference evidence="3 4" key="1">
    <citation type="submission" date="2024-01" db="EMBL/GenBank/DDBJ databases">
        <title>The genome sequence of Erythrobacteraceae sp. strain 1XM1-14.</title>
        <authorList>
            <person name="Liu Y."/>
        </authorList>
    </citation>
    <scope>NUCLEOTIDE SEQUENCE [LARGE SCALE GENOMIC DNA]</scope>
    <source>
        <strain evidence="3 4">1XM1-14</strain>
    </source>
</reference>
<feature type="region of interest" description="Disordered" evidence="1">
    <location>
        <begin position="98"/>
        <end position="126"/>
    </location>
</feature>
<sequence>MQIRNCAIALAALAVPCAAQAAAYIKLGDIKGESGLATAGIEPDEIDARAAAADSSGEVWVELVALDFAPEASAEGSSGMATGRRTYQPIVIRKRIDKSSAEGAAPDDAAAAAEAAPAPAPRKFSNITLKRGVADTSGQQAGGSTTTYGPVITIKPKGDHTGGPGDIAAPGKEPTAVALLLPAVQKVREAAARRSPGSSCRLGPVGGPVPMRDDTTGGTRTILDAQIVACEPEMVVFTFSKIEW</sequence>
<keyword evidence="2" id="KW-0732">Signal</keyword>
<proteinExistence type="predicted"/>